<feature type="compositionally biased region" description="Gly residues" evidence="8">
    <location>
        <begin position="1"/>
        <end position="10"/>
    </location>
</feature>
<dbReference type="InterPro" id="IPR011629">
    <property type="entry name" value="CobW-like_C"/>
</dbReference>
<dbReference type="Gene3D" id="3.30.1220.10">
    <property type="entry name" value="CobW-like, C-terminal domain"/>
    <property type="match status" value="1"/>
</dbReference>
<dbReference type="OrthoDB" id="258627at2759"/>
<protein>
    <submittedName>
        <fullName evidence="12">COBW domain-containing protein</fullName>
    </submittedName>
</protein>
<dbReference type="Pfam" id="PF02492">
    <property type="entry name" value="cobW"/>
    <property type="match status" value="1"/>
</dbReference>
<accession>A0A0D2VZV6</accession>
<keyword evidence="2" id="KW-0378">Hydrolase</keyword>
<evidence type="ECO:0000256" key="4">
    <source>
        <dbReference type="ARBA" id="ARBA00023134"/>
    </source>
</evidence>
<evidence type="ECO:0000256" key="8">
    <source>
        <dbReference type="SAM" id="MobiDB-lite"/>
    </source>
</evidence>
<keyword evidence="3" id="KW-0862">Zinc</keyword>
<gene>
    <name evidence="12" type="ORF">CAOG_007281</name>
</gene>
<dbReference type="SUPFAM" id="SSF90002">
    <property type="entry name" value="Hypothetical protein YjiA, C-terminal domain"/>
    <property type="match status" value="1"/>
</dbReference>
<name>A0A0D2VZV6_CAPO3</name>
<evidence type="ECO:0000259" key="10">
    <source>
        <dbReference type="Pfam" id="PF02492"/>
    </source>
</evidence>
<dbReference type="CDD" id="cd03112">
    <property type="entry name" value="CobW-like"/>
    <property type="match status" value="1"/>
</dbReference>
<dbReference type="PANTHER" id="PTHR13748:SF31">
    <property type="entry name" value="ZINC-REGULATED GTPASE METALLOPROTEIN ACTIVATOR 1A-RELATED"/>
    <property type="match status" value="1"/>
</dbReference>
<feature type="region of interest" description="Disordered" evidence="8">
    <location>
        <begin position="1"/>
        <end position="24"/>
    </location>
</feature>
<dbReference type="InterPro" id="IPR027417">
    <property type="entry name" value="P-loop_NTPase"/>
</dbReference>
<evidence type="ECO:0000256" key="6">
    <source>
        <dbReference type="ARBA" id="ARBA00034320"/>
    </source>
</evidence>
<reference evidence="13" key="1">
    <citation type="submission" date="2011-02" db="EMBL/GenBank/DDBJ databases">
        <title>The Genome Sequence of Capsaspora owczarzaki ATCC 30864.</title>
        <authorList>
            <person name="Russ C."/>
            <person name="Cuomo C."/>
            <person name="Burger G."/>
            <person name="Gray M.W."/>
            <person name="Holland P.W.H."/>
            <person name="King N."/>
            <person name="Lang F.B.F."/>
            <person name="Roger A.J."/>
            <person name="Ruiz-Trillo I."/>
            <person name="Young S.K."/>
            <person name="Zeng Q."/>
            <person name="Gargeya S."/>
            <person name="Alvarado L."/>
            <person name="Berlin A."/>
            <person name="Chapman S.B."/>
            <person name="Chen Z."/>
            <person name="Freedman E."/>
            <person name="Gellesch M."/>
            <person name="Goldberg J."/>
            <person name="Griggs A."/>
            <person name="Gujja S."/>
            <person name="Heilman E."/>
            <person name="Heiman D."/>
            <person name="Howarth C."/>
            <person name="Mehta T."/>
            <person name="Neiman D."/>
            <person name="Pearson M."/>
            <person name="Roberts A."/>
            <person name="Saif S."/>
            <person name="Shea T."/>
            <person name="Shenoy N."/>
            <person name="Sisk P."/>
            <person name="Stolte C."/>
            <person name="Sykes S."/>
            <person name="White J."/>
            <person name="Yandava C."/>
            <person name="Haas B."/>
            <person name="Nusbaum C."/>
            <person name="Birren B."/>
        </authorList>
    </citation>
    <scope>NUCLEOTIDE SEQUENCE</scope>
    <source>
        <strain evidence="13">ATCC 30864</strain>
    </source>
</reference>
<evidence type="ECO:0000256" key="3">
    <source>
        <dbReference type="ARBA" id="ARBA00022833"/>
    </source>
</evidence>
<dbReference type="Proteomes" id="UP000008743">
    <property type="component" value="Unassembled WGS sequence"/>
</dbReference>
<sequence>MLGAQSGGRGLCRQHGARHQTQENPPLSSVSFVCVLGFQSQATPPPSSMTTRRRWLENNANPLLTFMFFCMMMSEIAILTLHAVFFCVVLTDDHNRRIAVIVNDFGDTSENNNENLEAPLTVGENGQLLTDEWMELRNGCMCCSSKDAGVSAIEKLMEKKGRFDHVLLETAGLADPGPIAAMFWIDDDVESTLALDGILAVVDAQRCLQQLAQSPSTSTSAKGSSADVARPQAINEAVRQIALADRIILNKTDLVSPETLAQVLDAITIINSAATVIHAVRSVVPVDFVLRGTADFDPDMQAQRVAALESSLKHSLTHGGVHAPNADGTSASAFSGVSTVTLEFDASCPVLSLSNFHRWIQLLLWEQTLHVQFPQFATHVEEHDDQDCECTDHHHHGHGHGHSHSHEQHRAAPLVEQQPPMEILRSKGIIYQLDSPVQLTLQGVCETYDVQPGLPWRDSLTKATRLVIVGRYLNPTLLRQSFVAMCCTK</sequence>
<evidence type="ECO:0000313" key="12">
    <source>
        <dbReference type="EMBL" id="KJE97417.1"/>
    </source>
</evidence>
<evidence type="ECO:0000256" key="7">
    <source>
        <dbReference type="ARBA" id="ARBA00049117"/>
    </source>
</evidence>
<feature type="domain" description="CobW/HypB/UreG nucleotide-binding" evidence="10">
    <location>
        <begin position="89"/>
        <end position="277"/>
    </location>
</feature>
<dbReference type="Pfam" id="PF07683">
    <property type="entry name" value="CobW_C"/>
    <property type="match status" value="1"/>
</dbReference>
<comment type="similarity">
    <text evidence="6">Belongs to the SIMIBI class G3E GTPase family. ZNG1 subfamily.</text>
</comment>
<dbReference type="EMBL" id="KE346374">
    <property type="protein sequence ID" value="KJE97417.1"/>
    <property type="molecule type" value="Genomic_DNA"/>
</dbReference>
<feature type="transmembrane region" description="Helical" evidence="9">
    <location>
        <begin position="63"/>
        <end position="90"/>
    </location>
</feature>
<evidence type="ECO:0000259" key="11">
    <source>
        <dbReference type="Pfam" id="PF07683"/>
    </source>
</evidence>
<keyword evidence="9" id="KW-1133">Transmembrane helix</keyword>
<keyword evidence="9" id="KW-0472">Membrane</keyword>
<dbReference type="GO" id="GO:0005737">
    <property type="term" value="C:cytoplasm"/>
    <property type="evidence" value="ECO:0007669"/>
    <property type="project" value="TreeGrafter"/>
</dbReference>
<evidence type="ECO:0000256" key="2">
    <source>
        <dbReference type="ARBA" id="ARBA00022801"/>
    </source>
</evidence>
<dbReference type="SUPFAM" id="SSF52540">
    <property type="entry name" value="P-loop containing nucleoside triphosphate hydrolases"/>
    <property type="match status" value="1"/>
</dbReference>
<dbReference type="PhylomeDB" id="A0A0D2VZV6"/>
<dbReference type="GO" id="GO:0005525">
    <property type="term" value="F:GTP binding"/>
    <property type="evidence" value="ECO:0007669"/>
    <property type="project" value="UniProtKB-KW"/>
</dbReference>
<dbReference type="GO" id="GO:0016787">
    <property type="term" value="F:hydrolase activity"/>
    <property type="evidence" value="ECO:0007669"/>
    <property type="project" value="UniProtKB-KW"/>
</dbReference>
<dbReference type="AlphaFoldDB" id="A0A0D2VZV6"/>
<keyword evidence="13" id="KW-1185">Reference proteome</keyword>
<dbReference type="STRING" id="595528.A0A0D2VZV6"/>
<feature type="domain" description="CobW C-terminal" evidence="11">
    <location>
        <begin position="413"/>
        <end position="484"/>
    </location>
</feature>
<dbReference type="InterPro" id="IPR051316">
    <property type="entry name" value="Zinc-reg_GTPase_activator"/>
</dbReference>
<dbReference type="Gene3D" id="3.40.50.300">
    <property type="entry name" value="P-loop containing nucleotide triphosphate hydrolases"/>
    <property type="match status" value="1"/>
</dbReference>
<keyword evidence="1" id="KW-0547">Nucleotide-binding</keyword>
<keyword evidence="5" id="KW-0143">Chaperone</keyword>
<dbReference type="InterPro" id="IPR036627">
    <property type="entry name" value="CobW-likC_sf"/>
</dbReference>
<comment type="catalytic activity">
    <reaction evidence="7">
        <text>GTP + H2O = GDP + phosphate + H(+)</text>
        <dbReference type="Rhea" id="RHEA:19669"/>
        <dbReference type="ChEBI" id="CHEBI:15377"/>
        <dbReference type="ChEBI" id="CHEBI:15378"/>
        <dbReference type="ChEBI" id="CHEBI:37565"/>
        <dbReference type="ChEBI" id="CHEBI:43474"/>
        <dbReference type="ChEBI" id="CHEBI:58189"/>
    </reaction>
    <physiologicalReaction direction="left-to-right" evidence="7">
        <dbReference type="Rhea" id="RHEA:19670"/>
    </physiologicalReaction>
</comment>
<dbReference type="PANTHER" id="PTHR13748">
    <property type="entry name" value="COBW-RELATED"/>
    <property type="match status" value="1"/>
</dbReference>
<proteinExistence type="inferred from homology"/>
<organism evidence="12 13">
    <name type="scientific">Capsaspora owczarzaki (strain ATCC 30864)</name>
    <dbReference type="NCBI Taxonomy" id="595528"/>
    <lineage>
        <taxon>Eukaryota</taxon>
        <taxon>Filasterea</taxon>
        <taxon>Capsaspora</taxon>
    </lineage>
</organism>
<keyword evidence="4" id="KW-0342">GTP-binding</keyword>
<evidence type="ECO:0000256" key="9">
    <source>
        <dbReference type="SAM" id="Phobius"/>
    </source>
</evidence>
<dbReference type="InterPro" id="IPR003495">
    <property type="entry name" value="CobW/HypB/UreG_nucleotide-bd"/>
</dbReference>
<evidence type="ECO:0000256" key="1">
    <source>
        <dbReference type="ARBA" id="ARBA00022741"/>
    </source>
</evidence>
<keyword evidence="9" id="KW-0812">Transmembrane</keyword>
<evidence type="ECO:0000313" key="13">
    <source>
        <dbReference type="Proteomes" id="UP000008743"/>
    </source>
</evidence>
<dbReference type="InParanoid" id="A0A0D2VZV6"/>
<evidence type="ECO:0000256" key="5">
    <source>
        <dbReference type="ARBA" id="ARBA00023186"/>
    </source>
</evidence>